<evidence type="ECO:0000256" key="7">
    <source>
        <dbReference type="NCBIfam" id="TIGR02488"/>
    </source>
</evidence>
<dbReference type="GO" id="GO:0009426">
    <property type="term" value="C:bacterial-type flagellum basal body, distal rod"/>
    <property type="evidence" value="ECO:0007669"/>
    <property type="project" value="UniProtKB-UniRule"/>
</dbReference>
<keyword evidence="4 8" id="KW-0975">Bacterial flagellum</keyword>
<sequence>MIRSLWIAKTGLDAQQTQMDVISNNLANVSTNGFKRGRAVFEELMYQTIRQPGALSSDQTTLPSGMQLGTGVRPVATERIHTQGNPQQTGNAKDVAILGQGFFQVALPDGTTAYTRDGSFQVDQNGQLVTSSGFVIQPAITIPANTLSLTVGRDGTVSVTQPGSSANVQVGQLQLATFMNPAGLESMGENLYVQTDASGAPNTTVPGLNGAGVVQQNYVEASNVNVVEELVSMIQTQRAYEINSKAVQASDQMLQRLAQLG</sequence>
<feature type="domain" description="Flagellar basal body rod protein N-terminal" evidence="9">
    <location>
        <begin position="7"/>
        <end position="35"/>
    </location>
</feature>
<dbReference type="Proteomes" id="UP000075238">
    <property type="component" value="Chromosome 2"/>
</dbReference>
<evidence type="ECO:0000256" key="1">
    <source>
        <dbReference type="ARBA" id="ARBA00004117"/>
    </source>
</evidence>
<feature type="domain" description="Flagellar hook protein FlgE/F/G-like D1" evidence="11">
    <location>
        <begin position="96"/>
        <end position="159"/>
    </location>
</feature>
<dbReference type="OrthoDB" id="9804559at2"/>
<dbReference type="AlphaFoldDB" id="A0A142JR04"/>
<evidence type="ECO:0000259" key="11">
    <source>
        <dbReference type="Pfam" id="PF22692"/>
    </source>
</evidence>
<comment type="subunit">
    <text evidence="5 8">The basal body constitutes a major portion of the flagellar organelle and consists of four rings (L,P,S, and M) mounted on a central rod. The rod consists of about 26 subunits of FlgG in the distal portion, and FlgB, FlgC and FlgF are thought to build up the proximal portion of the rod with about 6 subunits each.</text>
</comment>
<evidence type="ECO:0000256" key="6">
    <source>
        <dbReference type="ARBA" id="ARBA00032912"/>
    </source>
</evidence>
<feature type="domain" description="Flagellar basal-body/hook protein C-terminal" evidence="10">
    <location>
        <begin position="215"/>
        <end position="260"/>
    </location>
</feature>
<comment type="subcellular location">
    <subcellularLocation>
        <location evidence="1 8">Bacterial flagellum basal body</location>
    </subcellularLocation>
</comment>
<dbReference type="PROSITE" id="PS00588">
    <property type="entry name" value="FLAGELLA_BB_ROD"/>
    <property type="match status" value="1"/>
</dbReference>
<protein>
    <recommendedName>
        <fullName evidence="3 7">Flagellar basal-body rod protein FlgG</fullName>
    </recommendedName>
    <alternativeName>
        <fullName evidence="6 8">Distal rod protein</fullName>
    </alternativeName>
</protein>
<dbReference type="SUPFAM" id="SSF117143">
    <property type="entry name" value="Flagellar hook protein flgE"/>
    <property type="match status" value="1"/>
</dbReference>
<dbReference type="KEGG" id="cnan:A2G96_21965"/>
<dbReference type="InterPro" id="IPR053967">
    <property type="entry name" value="LlgE_F_G-like_D1"/>
</dbReference>
<dbReference type="PANTHER" id="PTHR30435:SF19">
    <property type="entry name" value="FLAGELLAR BASAL-BODY ROD PROTEIN FLGG"/>
    <property type="match status" value="1"/>
</dbReference>
<dbReference type="PANTHER" id="PTHR30435">
    <property type="entry name" value="FLAGELLAR PROTEIN"/>
    <property type="match status" value="1"/>
</dbReference>
<keyword evidence="12" id="KW-0282">Flagellum</keyword>
<dbReference type="GO" id="GO:0071978">
    <property type="term" value="P:bacterial-type flagellum-dependent swarming motility"/>
    <property type="evidence" value="ECO:0007669"/>
    <property type="project" value="TreeGrafter"/>
</dbReference>
<evidence type="ECO:0000259" key="9">
    <source>
        <dbReference type="Pfam" id="PF00460"/>
    </source>
</evidence>
<comment type="similarity">
    <text evidence="2 8">Belongs to the flagella basal body rod proteins family.</text>
</comment>
<dbReference type="RefSeq" id="WP_062802353.1">
    <property type="nucleotide sequence ID" value="NZ_CP014845.1"/>
</dbReference>
<proteinExistence type="inferred from homology"/>
<dbReference type="NCBIfam" id="TIGR02488">
    <property type="entry name" value="flgG_G_neg"/>
    <property type="match status" value="1"/>
</dbReference>
<dbReference type="InterPro" id="IPR012834">
    <property type="entry name" value="FlgG_G_neg"/>
</dbReference>
<keyword evidence="12" id="KW-0966">Cell projection</keyword>
<keyword evidence="13" id="KW-1185">Reference proteome</keyword>
<dbReference type="InterPro" id="IPR019776">
    <property type="entry name" value="Flagellar_basal_body_rod_CS"/>
</dbReference>
<dbReference type="InterPro" id="IPR001444">
    <property type="entry name" value="Flag_bb_rod_N"/>
</dbReference>
<organism evidence="12 13">
    <name type="scientific">Cupriavidus nantongensis</name>
    <dbReference type="NCBI Taxonomy" id="1796606"/>
    <lineage>
        <taxon>Bacteria</taxon>
        <taxon>Pseudomonadati</taxon>
        <taxon>Pseudomonadota</taxon>
        <taxon>Betaproteobacteria</taxon>
        <taxon>Burkholderiales</taxon>
        <taxon>Burkholderiaceae</taxon>
        <taxon>Cupriavidus</taxon>
    </lineage>
</organism>
<evidence type="ECO:0000256" key="4">
    <source>
        <dbReference type="ARBA" id="ARBA00023143"/>
    </source>
</evidence>
<evidence type="ECO:0000256" key="2">
    <source>
        <dbReference type="ARBA" id="ARBA00009677"/>
    </source>
</evidence>
<accession>A0A142JR04</accession>
<gene>
    <name evidence="12" type="primary">flgG</name>
    <name evidence="12" type="ORF">A2G96_21965</name>
</gene>
<dbReference type="NCBIfam" id="TIGR03506">
    <property type="entry name" value="FlgEFG_subfam"/>
    <property type="match status" value="2"/>
</dbReference>
<evidence type="ECO:0000313" key="12">
    <source>
        <dbReference type="EMBL" id="AMR80516.1"/>
    </source>
</evidence>
<dbReference type="InterPro" id="IPR010930">
    <property type="entry name" value="Flg_bb/hook_C_dom"/>
</dbReference>
<dbReference type="InterPro" id="IPR037925">
    <property type="entry name" value="FlgE/F/G-like"/>
</dbReference>
<dbReference type="InterPro" id="IPR020013">
    <property type="entry name" value="Flagellar_FlgE/F/G"/>
</dbReference>
<evidence type="ECO:0000256" key="8">
    <source>
        <dbReference type="RuleBase" id="RU362116"/>
    </source>
</evidence>
<dbReference type="Pfam" id="PF06429">
    <property type="entry name" value="Flg_bbr_C"/>
    <property type="match status" value="1"/>
</dbReference>
<evidence type="ECO:0000313" key="13">
    <source>
        <dbReference type="Proteomes" id="UP000075238"/>
    </source>
</evidence>
<reference evidence="12 13" key="1">
    <citation type="submission" date="2016-03" db="EMBL/GenBank/DDBJ databases">
        <title>Complete genome sequence of a novel chlorpyrifos degrading bacterium, Cupriavidus nantongensis sp. X1.</title>
        <authorList>
            <person name="Fang L."/>
        </authorList>
    </citation>
    <scope>NUCLEOTIDE SEQUENCE [LARGE SCALE GENOMIC DNA]</scope>
    <source>
        <strain evidence="12 13">X1</strain>
    </source>
</reference>
<evidence type="ECO:0000259" key="10">
    <source>
        <dbReference type="Pfam" id="PF06429"/>
    </source>
</evidence>
<evidence type="ECO:0000256" key="5">
    <source>
        <dbReference type="ARBA" id="ARBA00025933"/>
    </source>
</evidence>
<dbReference type="EMBL" id="CP014845">
    <property type="protein sequence ID" value="AMR80516.1"/>
    <property type="molecule type" value="Genomic_DNA"/>
</dbReference>
<dbReference type="Pfam" id="PF00460">
    <property type="entry name" value="Flg_bb_rod"/>
    <property type="match status" value="1"/>
</dbReference>
<dbReference type="STRING" id="1796606.A2G96_21965"/>
<keyword evidence="12" id="KW-0969">Cilium</keyword>
<evidence type="ECO:0000256" key="3">
    <source>
        <dbReference type="ARBA" id="ARBA00017948"/>
    </source>
</evidence>
<dbReference type="Pfam" id="PF22692">
    <property type="entry name" value="LlgE_F_G_D1"/>
    <property type="match status" value="1"/>
</dbReference>
<name>A0A142JR04_9BURK</name>